<reference evidence="2" key="1">
    <citation type="submission" date="2017-09" db="EMBL/GenBank/DDBJ databases">
        <title>Contemporary evolution of a Lepidopteran species, Heliothis virescens, in response to modern agricultural practices.</title>
        <authorList>
            <person name="Fritz M.L."/>
            <person name="Deyonke A.M."/>
            <person name="Papanicolaou A."/>
            <person name="Micinski S."/>
            <person name="Westbrook J."/>
            <person name="Gould F."/>
        </authorList>
    </citation>
    <scope>NUCLEOTIDE SEQUENCE [LARGE SCALE GENOMIC DNA]</scope>
    <source>
        <strain evidence="2">HvINT-</strain>
        <tissue evidence="2">Whole body</tissue>
    </source>
</reference>
<name>A0A2A4K7Q4_HELVI</name>
<sequence>MKFNISLLVLAIVLNNVRCSTGEFSPTSNHRFTPEAVIHQLSEQIRFLIRSGDIDNGIPVLDPYEFQWKQLNLGVEQIFSADVNITKAKATGLGNYKLQHFDFSKNEISIAVNIEIPLLQFNSEYYELNGSIYEAIPIKGQGIAYIEVHNTSLWGKIYLKQSEDGKSILLDKIGEPEFKIERIVSRTQFDNNIDGVISSMVEELLADYLTRFNNYIATAYIDKIVGYLNPTLDKFDNWNVIAVLLVDNQDNGGADN</sequence>
<organism evidence="2">
    <name type="scientific">Heliothis virescens</name>
    <name type="common">Tobacco budworm moth</name>
    <dbReference type="NCBI Taxonomy" id="7102"/>
    <lineage>
        <taxon>Eukaryota</taxon>
        <taxon>Metazoa</taxon>
        <taxon>Ecdysozoa</taxon>
        <taxon>Arthropoda</taxon>
        <taxon>Hexapoda</taxon>
        <taxon>Insecta</taxon>
        <taxon>Pterygota</taxon>
        <taxon>Neoptera</taxon>
        <taxon>Endopterygota</taxon>
        <taxon>Lepidoptera</taxon>
        <taxon>Glossata</taxon>
        <taxon>Ditrysia</taxon>
        <taxon>Noctuoidea</taxon>
        <taxon>Noctuidae</taxon>
        <taxon>Heliothinae</taxon>
        <taxon>Heliothis</taxon>
    </lineage>
</organism>
<protein>
    <submittedName>
        <fullName evidence="2">Uncharacterized protein</fullName>
    </submittedName>
</protein>
<gene>
    <name evidence="2" type="ORF">B5V51_13060</name>
</gene>
<evidence type="ECO:0000313" key="2">
    <source>
        <dbReference type="EMBL" id="PCG79944.1"/>
    </source>
</evidence>
<dbReference type="InterPro" id="IPR038606">
    <property type="entry name" value="To_sf"/>
</dbReference>
<proteinExistence type="predicted"/>
<comment type="caution">
    <text evidence="2">The sequence shown here is derived from an EMBL/GenBank/DDBJ whole genome shotgun (WGS) entry which is preliminary data.</text>
</comment>
<dbReference type="Gene3D" id="3.15.10.30">
    <property type="entry name" value="Haemolymph juvenile hormone binding protein"/>
    <property type="match status" value="1"/>
</dbReference>
<accession>A0A2A4K7Q4</accession>
<dbReference type="PANTHER" id="PTHR11008:SF9">
    <property type="entry name" value="PROTEIN TAKEOUT-LIKE PROTEIN"/>
    <property type="match status" value="1"/>
</dbReference>
<dbReference type="PANTHER" id="PTHR11008">
    <property type="entry name" value="PROTEIN TAKEOUT-LIKE PROTEIN"/>
    <property type="match status" value="1"/>
</dbReference>
<dbReference type="Pfam" id="PF06585">
    <property type="entry name" value="JHBP"/>
    <property type="match status" value="1"/>
</dbReference>
<dbReference type="InterPro" id="IPR010562">
    <property type="entry name" value="Haemolymph_juvenile_hormone-bd"/>
</dbReference>
<keyword evidence="1" id="KW-0732">Signal</keyword>
<dbReference type="EMBL" id="NWSH01000073">
    <property type="protein sequence ID" value="PCG79944.1"/>
    <property type="molecule type" value="Genomic_DNA"/>
</dbReference>
<dbReference type="AlphaFoldDB" id="A0A2A4K7Q4"/>
<feature type="signal peptide" evidence="1">
    <location>
        <begin position="1"/>
        <end position="22"/>
    </location>
</feature>
<feature type="chain" id="PRO_5012833651" evidence="1">
    <location>
        <begin position="23"/>
        <end position="256"/>
    </location>
</feature>
<evidence type="ECO:0000256" key="1">
    <source>
        <dbReference type="SAM" id="SignalP"/>
    </source>
</evidence>